<proteinExistence type="predicted"/>
<dbReference type="Pfam" id="PF08615">
    <property type="entry name" value="RNase_H2_suC"/>
    <property type="match status" value="1"/>
</dbReference>
<name>A0A1C7NGE6_9FUNG</name>
<evidence type="ECO:0000313" key="1">
    <source>
        <dbReference type="EMBL" id="OBZ87829.1"/>
    </source>
</evidence>
<dbReference type="PANTHER" id="PTHR47204:SF1">
    <property type="entry name" value="RIBONUCLEASE H2 SUBUNIT C"/>
    <property type="match status" value="1"/>
</dbReference>
<accession>A0A1C7NGE6</accession>
<dbReference type="AlphaFoldDB" id="A0A1C7NGE6"/>
<dbReference type="Proteomes" id="UP000093000">
    <property type="component" value="Unassembled WGS sequence"/>
</dbReference>
<comment type="caution">
    <text evidence="1">The sequence shown here is derived from an EMBL/GenBank/DDBJ whole genome shotgun (WGS) entry which is preliminary data.</text>
</comment>
<dbReference type="Gene3D" id="2.40.128.680">
    <property type="match status" value="1"/>
</dbReference>
<dbReference type="OrthoDB" id="6222486at2759"/>
<gene>
    <name evidence="1" type="ORF">A0J61_04110</name>
</gene>
<dbReference type="STRING" id="101091.A0A1C7NGE6"/>
<protein>
    <submittedName>
        <fullName evidence="1">Uncharacterized protein</fullName>
    </submittedName>
</protein>
<dbReference type="InterPro" id="IPR013924">
    <property type="entry name" value="RNase_H2_suC"/>
</dbReference>
<keyword evidence="2" id="KW-1185">Reference proteome</keyword>
<dbReference type="EMBL" id="LUGH01000194">
    <property type="protein sequence ID" value="OBZ87829.1"/>
    <property type="molecule type" value="Genomic_DNA"/>
</dbReference>
<dbReference type="PANTHER" id="PTHR47204">
    <property type="entry name" value="OS02G0168900 PROTEIN"/>
    <property type="match status" value="1"/>
</dbReference>
<organism evidence="1 2">
    <name type="scientific">Choanephora cucurbitarum</name>
    <dbReference type="NCBI Taxonomy" id="101091"/>
    <lineage>
        <taxon>Eukaryota</taxon>
        <taxon>Fungi</taxon>
        <taxon>Fungi incertae sedis</taxon>
        <taxon>Mucoromycota</taxon>
        <taxon>Mucoromycotina</taxon>
        <taxon>Mucoromycetes</taxon>
        <taxon>Mucorales</taxon>
        <taxon>Mucorineae</taxon>
        <taxon>Choanephoraceae</taxon>
        <taxon>Choanephoroideae</taxon>
        <taxon>Choanephora</taxon>
    </lineage>
</organism>
<reference evidence="1 2" key="1">
    <citation type="submission" date="2016-03" db="EMBL/GenBank/DDBJ databases">
        <title>Choanephora cucurbitarum.</title>
        <authorList>
            <person name="Min B."/>
            <person name="Park H."/>
            <person name="Park J.-H."/>
            <person name="Shin H.-D."/>
            <person name="Choi I.-G."/>
        </authorList>
    </citation>
    <scope>NUCLEOTIDE SEQUENCE [LARGE SCALE GENOMIC DNA]</scope>
    <source>
        <strain evidence="1 2">KUS-F28377</strain>
    </source>
</reference>
<dbReference type="InParanoid" id="A0A1C7NGE6"/>
<sequence>MTDIKTHLLPFSVQKEESINTKKYLQIEQKEDDTFETVIHGRKLLGRAIRLETPTQGHVWYKETEEELELKEEPIAEWHKSNTTVSELILWKKDQLPDTQDPRIHSLHSWVSLSQAVKYQPHKMLHDTHVLL</sequence>
<dbReference type="GO" id="GO:0032299">
    <property type="term" value="C:ribonuclease H2 complex"/>
    <property type="evidence" value="ECO:0007669"/>
    <property type="project" value="InterPro"/>
</dbReference>
<evidence type="ECO:0000313" key="2">
    <source>
        <dbReference type="Proteomes" id="UP000093000"/>
    </source>
</evidence>
<dbReference type="GO" id="GO:0006401">
    <property type="term" value="P:RNA catabolic process"/>
    <property type="evidence" value="ECO:0007669"/>
    <property type="project" value="InterPro"/>
</dbReference>